<dbReference type="AlphaFoldDB" id="A0A5J4VUG9"/>
<organism evidence="2 3">
    <name type="scientific">Streblomastix strix</name>
    <dbReference type="NCBI Taxonomy" id="222440"/>
    <lineage>
        <taxon>Eukaryota</taxon>
        <taxon>Metamonada</taxon>
        <taxon>Preaxostyla</taxon>
        <taxon>Oxymonadida</taxon>
        <taxon>Streblomastigidae</taxon>
        <taxon>Streblomastix</taxon>
    </lineage>
</organism>
<comment type="caution">
    <text evidence="2">The sequence shown here is derived from an EMBL/GenBank/DDBJ whole genome shotgun (WGS) entry which is preliminary data.</text>
</comment>
<protein>
    <submittedName>
        <fullName evidence="2">Uncharacterized protein</fullName>
    </submittedName>
</protein>
<reference evidence="2 3" key="1">
    <citation type="submission" date="2019-03" db="EMBL/GenBank/DDBJ databases">
        <title>Single cell metagenomics reveals metabolic interactions within the superorganism composed of flagellate Streblomastix strix and complex community of Bacteroidetes bacteria on its surface.</title>
        <authorList>
            <person name="Treitli S.C."/>
            <person name="Kolisko M."/>
            <person name="Husnik F."/>
            <person name="Keeling P."/>
            <person name="Hampl V."/>
        </authorList>
    </citation>
    <scope>NUCLEOTIDE SEQUENCE [LARGE SCALE GENOMIC DNA]</scope>
    <source>
        <strain evidence="2">ST1C</strain>
    </source>
</reference>
<sequence>MSPGVARAFQQNPPGISQFLVTFCPALLICIFH</sequence>
<dbReference type="EMBL" id="SNRW01004980">
    <property type="protein sequence ID" value="KAA6386050.1"/>
    <property type="molecule type" value="Genomic_DNA"/>
</dbReference>
<feature type="non-terminal residue" evidence="2">
    <location>
        <position position="33"/>
    </location>
</feature>
<proteinExistence type="predicted"/>
<gene>
    <name evidence="2" type="ORF">EZS28_018422</name>
</gene>
<keyword evidence="1" id="KW-1133">Transmembrane helix</keyword>
<evidence type="ECO:0000313" key="3">
    <source>
        <dbReference type="Proteomes" id="UP000324800"/>
    </source>
</evidence>
<name>A0A5J4VUG9_9EUKA</name>
<evidence type="ECO:0000256" key="1">
    <source>
        <dbReference type="SAM" id="Phobius"/>
    </source>
</evidence>
<accession>A0A5J4VUG9</accession>
<dbReference type="Proteomes" id="UP000324800">
    <property type="component" value="Unassembled WGS sequence"/>
</dbReference>
<keyword evidence="1" id="KW-0472">Membrane</keyword>
<keyword evidence="1" id="KW-0812">Transmembrane</keyword>
<evidence type="ECO:0000313" key="2">
    <source>
        <dbReference type="EMBL" id="KAA6386050.1"/>
    </source>
</evidence>
<feature type="transmembrane region" description="Helical" evidence="1">
    <location>
        <begin position="15"/>
        <end position="32"/>
    </location>
</feature>